<reference evidence="2" key="1">
    <citation type="submission" date="2020-05" db="EMBL/GenBank/DDBJ databases">
        <title>Mycena genomes resolve the evolution of fungal bioluminescence.</title>
        <authorList>
            <person name="Tsai I.J."/>
        </authorList>
    </citation>
    <scope>NUCLEOTIDE SEQUENCE</scope>
    <source>
        <strain evidence="2">160909Yilan</strain>
    </source>
</reference>
<organism evidence="2 3">
    <name type="scientific">Mycena sanguinolenta</name>
    <dbReference type="NCBI Taxonomy" id="230812"/>
    <lineage>
        <taxon>Eukaryota</taxon>
        <taxon>Fungi</taxon>
        <taxon>Dikarya</taxon>
        <taxon>Basidiomycota</taxon>
        <taxon>Agaricomycotina</taxon>
        <taxon>Agaricomycetes</taxon>
        <taxon>Agaricomycetidae</taxon>
        <taxon>Agaricales</taxon>
        <taxon>Marasmiineae</taxon>
        <taxon>Mycenaceae</taxon>
        <taxon>Mycena</taxon>
    </lineage>
</organism>
<sequence>MPTKKKLAQARAKAAQKAQAVSKLQAALRQPSPPYSSVDTSHSHLDFPESDTPMAPPSDTEEAVAPTGRQTRSRKRTVSEISESETSDAPVDKPVKKKSGPKPKSRPVKSVVPPKQPKKTPAPTASSDSDTSLAEPVTKPKKKKKKKQAIDSDGIEVALTVEMIFMIPEATSDGNQRVALDSSQSFEDAVEIMHETIGCVSVARKPTLAYKLSSAVQKAPTVNLRTAKDWDGLISDYTKKVKSKKDLSVVITVLPENYMFSLRGMNKKAPAIKKGVKKGKMTIIDLDNEDTDGDAEGDEGIEDAEKTAMADLDAAYRTVGHGPLAWQACGTNKVTKLTPPEGGLFHMFHGNNSNDGPPASAQPSYPHSQWHQLPPMQPGGYAVPGYPGYLQAPLFPHPPPTPARQPMMSSDPIEPDGIIYPSVIDFIETLITKAPQRIALRGVGETLDSLHFFEINEITSLTTQELGTEKFGSVVLGDAQYLLKQVQSEVKRLEKQARRGRH</sequence>
<keyword evidence="3" id="KW-1185">Reference proteome</keyword>
<comment type="caution">
    <text evidence="2">The sequence shown here is derived from an EMBL/GenBank/DDBJ whole genome shotgun (WGS) entry which is preliminary data.</text>
</comment>
<dbReference type="OrthoDB" id="2994402at2759"/>
<evidence type="ECO:0000256" key="1">
    <source>
        <dbReference type="SAM" id="MobiDB-lite"/>
    </source>
</evidence>
<feature type="compositionally biased region" description="Basic residues" evidence="1">
    <location>
        <begin position="95"/>
        <end position="107"/>
    </location>
</feature>
<accession>A0A8H6ZGM2</accession>
<feature type="compositionally biased region" description="Low complexity" evidence="1">
    <location>
        <begin position="108"/>
        <end position="123"/>
    </location>
</feature>
<feature type="compositionally biased region" description="Low complexity" evidence="1">
    <location>
        <begin position="9"/>
        <end position="28"/>
    </location>
</feature>
<dbReference type="EMBL" id="JACAZH010000001">
    <property type="protein sequence ID" value="KAF7377159.1"/>
    <property type="molecule type" value="Genomic_DNA"/>
</dbReference>
<dbReference type="Proteomes" id="UP000623467">
    <property type="component" value="Unassembled WGS sequence"/>
</dbReference>
<protein>
    <submittedName>
        <fullName evidence="2">Uncharacterized protein</fullName>
    </submittedName>
</protein>
<gene>
    <name evidence="2" type="ORF">MSAN_00135100</name>
</gene>
<evidence type="ECO:0000313" key="3">
    <source>
        <dbReference type="Proteomes" id="UP000623467"/>
    </source>
</evidence>
<feature type="region of interest" description="Disordered" evidence="1">
    <location>
        <begin position="1"/>
        <end position="151"/>
    </location>
</feature>
<dbReference type="AlphaFoldDB" id="A0A8H6ZGM2"/>
<evidence type="ECO:0000313" key="2">
    <source>
        <dbReference type="EMBL" id="KAF7377159.1"/>
    </source>
</evidence>
<name>A0A8H6ZGM2_9AGAR</name>
<proteinExistence type="predicted"/>